<feature type="chain" id="PRO_5004729759" evidence="1">
    <location>
        <begin position="25"/>
        <end position="152"/>
    </location>
</feature>
<evidence type="ECO:0000313" key="2">
    <source>
        <dbReference type="EMBL" id="ESR23983.1"/>
    </source>
</evidence>
<feature type="signal peptide" evidence="1">
    <location>
        <begin position="1"/>
        <end position="24"/>
    </location>
</feature>
<protein>
    <submittedName>
        <fullName evidence="2">CopG protein</fullName>
    </submittedName>
</protein>
<dbReference type="Pfam" id="PF04214">
    <property type="entry name" value="DUF411"/>
    <property type="match status" value="1"/>
</dbReference>
<keyword evidence="3" id="KW-1185">Reference proteome</keyword>
<dbReference type="AlphaFoldDB" id="V4TCE0"/>
<sequence length="152" mass="16576">MTRFTLNGLLVSAGLLMAASSAHATETREITVFKSPWCGCCEVWMEALQDAGYAVETRDLEDLSPVKRQVGVPDDLQSCHTAMLDGYAIEGHVPLQALDKLLAERPDVRGIATPGMPQGSLGMGYDEDARYTVYSFSADPEQQPRVFYEAGT</sequence>
<proteinExistence type="predicted"/>
<gene>
    <name evidence="2" type="ORF">N177_2752</name>
</gene>
<accession>V4TCE0</accession>
<dbReference type="eggNOG" id="COG3019">
    <property type="taxonomic scope" value="Bacteria"/>
</dbReference>
<evidence type="ECO:0000256" key="1">
    <source>
        <dbReference type="SAM" id="SignalP"/>
    </source>
</evidence>
<dbReference type="EMBL" id="AWXZ01000036">
    <property type="protein sequence ID" value="ESR23983.1"/>
    <property type="molecule type" value="Genomic_DNA"/>
</dbReference>
<name>V4TCE0_9HYPH</name>
<dbReference type="RefSeq" id="WP_023432877.1">
    <property type="nucleotide sequence ID" value="NZ_AWXZ01000036.1"/>
</dbReference>
<comment type="caution">
    <text evidence="2">The sequence shown here is derived from an EMBL/GenBank/DDBJ whole genome shotgun (WGS) entry which is preliminary data.</text>
</comment>
<keyword evidence="1" id="KW-0732">Signal</keyword>
<dbReference type="STRING" id="631454.N177_2752"/>
<reference evidence="2 3" key="1">
    <citation type="journal article" date="2014" name="Genome Announc.">
        <title>Draft Genome Sequence of Lutibaculum baratangense Strain AMV1T, Isolated from a Mud Volcano in Andamans, India.</title>
        <authorList>
            <person name="Singh A."/>
            <person name="Sreenivas A."/>
            <person name="Sathyanarayana Reddy G."/>
            <person name="Pinnaka A.K."/>
            <person name="Shivaji S."/>
        </authorList>
    </citation>
    <scope>NUCLEOTIDE SEQUENCE [LARGE SCALE GENOMIC DNA]</scope>
    <source>
        <strain evidence="2 3">AMV1</strain>
    </source>
</reference>
<dbReference type="InterPro" id="IPR036249">
    <property type="entry name" value="Thioredoxin-like_sf"/>
</dbReference>
<dbReference type="SUPFAM" id="SSF52833">
    <property type="entry name" value="Thioredoxin-like"/>
    <property type="match status" value="1"/>
</dbReference>
<organism evidence="2 3">
    <name type="scientific">Lutibaculum baratangense AMV1</name>
    <dbReference type="NCBI Taxonomy" id="631454"/>
    <lineage>
        <taxon>Bacteria</taxon>
        <taxon>Pseudomonadati</taxon>
        <taxon>Pseudomonadota</taxon>
        <taxon>Alphaproteobacteria</taxon>
        <taxon>Hyphomicrobiales</taxon>
        <taxon>Tepidamorphaceae</taxon>
        <taxon>Lutibaculum</taxon>
    </lineage>
</organism>
<dbReference type="Proteomes" id="UP000017819">
    <property type="component" value="Unassembled WGS sequence"/>
</dbReference>
<dbReference type="PATRIC" id="fig|631454.5.peg.2717"/>
<dbReference type="OrthoDB" id="14727at2"/>
<evidence type="ECO:0000313" key="3">
    <source>
        <dbReference type="Proteomes" id="UP000017819"/>
    </source>
</evidence>
<dbReference type="InterPro" id="IPR007332">
    <property type="entry name" value="DUF411"/>
</dbReference>